<dbReference type="HOGENOM" id="CLU_3232372_0_0_11"/>
<organism evidence="1 2">
    <name type="scientific">Corynebacterium matruchotii ATCC 33806</name>
    <dbReference type="NCBI Taxonomy" id="566549"/>
    <lineage>
        <taxon>Bacteria</taxon>
        <taxon>Bacillati</taxon>
        <taxon>Actinomycetota</taxon>
        <taxon>Actinomycetes</taxon>
        <taxon>Mycobacteriales</taxon>
        <taxon>Corynebacteriaceae</taxon>
        <taxon>Corynebacterium</taxon>
    </lineage>
</organism>
<evidence type="ECO:0000313" key="1">
    <source>
        <dbReference type="EMBL" id="EEG27565.1"/>
    </source>
</evidence>
<gene>
    <name evidence="1" type="ORF">CORMATOL_00882</name>
</gene>
<dbReference type="AlphaFoldDB" id="C0E1N1"/>
<sequence>MHSLWITILWTLWITLDNPSSRRKNLSTILSTGWGKPQFDFFA</sequence>
<protein>
    <submittedName>
        <fullName evidence="1">Uncharacterized protein</fullName>
    </submittedName>
</protein>
<comment type="caution">
    <text evidence="1">The sequence shown here is derived from an EMBL/GenBank/DDBJ whole genome shotgun (WGS) entry which is preliminary data.</text>
</comment>
<dbReference type="EMBL" id="ACEB01000013">
    <property type="protein sequence ID" value="EEG27565.1"/>
    <property type="molecule type" value="Genomic_DNA"/>
</dbReference>
<proteinExistence type="predicted"/>
<accession>C0E1N1</accession>
<dbReference type="Proteomes" id="UP000006247">
    <property type="component" value="Unassembled WGS sequence"/>
</dbReference>
<reference evidence="1 2" key="1">
    <citation type="submission" date="2009-01" db="EMBL/GenBank/DDBJ databases">
        <authorList>
            <person name="Fulton L."/>
            <person name="Clifton S."/>
            <person name="Chinwalla A.T."/>
            <person name="Mitreva M."/>
            <person name="Sodergren E."/>
            <person name="Weinstock G."/>
            <person name="Clifton S."/>
            <person name="Dooling D.J."/>
            <person name="Fulton B."/>
            <person name="Minx P."/>
            <person name="Pepin K.H."/>
            <person name="Johnson M."/>
            <person name="Bhonagiri V."/>
            <person name="Nash W.E."/>
            <person name="Mardis E.R."/>
            <person name="Wilson R.K."/>
        </authorList>
    </citation>
    <scope>NUCLEOTIDE SEQUENCE [LARGE SCALE GENOMIC DNA]</scope>
    <source>
        <strain evidence="1 2">ATCC 33806</strain>
    </source>
</reference>
<evidence type="ECO:0000313" key="2">
    <source>
        <dbReference type="Proteomes" id="UP000006247"/>
    </source>
</evidence>
<name>C0E1N1_9CORY</name>